<dbReference type="PANTHER" id="PTHR42803:SF1">
    <property type="entry name" value="BROAD-SPECIFICITY LINEAR ACYL-COA DEHYDROGENASE FADE5"/>
    <property type="match status" value="1"/>
</dbReference>
<dbReference type="Pfam" id="PF12806">
    <property type="entry name" value="Acyl-CoA_dh_C"/>
    <property type="match status" value="1"/>
</dbReference>
<evidence type="ECO:0000256" key="3">
    <source>
        <dbReference type="ARBA" id="ARBA00022630"/>
    </source>
</evidence>
<dbReference type="InterPro" id="IPR052166">
    <property type="entry name" value="Diverse_Acyl-CoA_DH"/>
</dbReference>
<evidence type="ECO:0000256" key="6">
    <source>
        <dbReference type="RuleBase" id="RU362125"/>
    </source>
</evidence>
<feature type="domain" description="Acyl-CoA dehydrogenase/oxidase N-terminal" evidence="9">
    <location>
        <begin position="37"/>
        <end position="156"/>
    </location>
</feature>
<dbReference type="Gene3D" id="1.10.540.10">
    <property type="entry name" value="Acyl-CoA dehydrogenase/oxidase, N-terminal domain"/>
    <property type="match status" value="1"/>
</dbReference>
<evidence type="ECO:0000256" key="1">
    <source>
        <dbReference type="ARBA" id="ARBA00001974"/>
    </source>
</evidence>
<dbReference type="Pfam" id="PF02770">
    <property type="entry name" value="Acyl-CoA_dh_M"/>
    <property type="match status" value="1"/>
</dbReference>
<organism evidence="11 12">
    <name type="scientific">Benzoatithermus flavus</name>
    <dbReference type="NCBI Taxonomy" id="3108223"/>
    <lineage>
        <taxon>Bacteria</taxon>
        <taxon>Pseudomonadati</taxon>
        <taxon>Pseudomonadota</taxon>
        <taxon>Alphaproteobacteria</taxon>
        <taxon>Geminicoccales</taxon>
        <taxon>Geminicoccaceae</taxon>
        <taxon>Benzoatithermus</taxon>
    </lineage>
</organism>
<keyword evidence="4 6" id="KW-0274">FAD</keyword>
<evidence type="ECO:0000259" key="7">
    <source>
        <dbReference type="Pfam" id="PF00441"/>
    </source>
</evidence>
<comment type="cofactor">
    <cofactor evidence="1 6">
        <name>FAD</name>
        <dbReference type="ChEBI" id="CHEBI:57692"/>
    </cofactor>
</comment>
<dbReference type="InterPro" id="IPR006091">
    <property type="entry name" value="Acyl-CoA_Oxase/DH_mid-dom"/>
</dbReference>
<proteinExistence type="inferred from homology"/>
<name>A0ABU8XZQ0_9PROT</name>
<dbReference type="InterPro" id="IPR037069">
    <property type="entry name" value="AcylCoA_DH/ox_N_sf"/>
</dbReference>
<dbReference type="SUPFAM" id="SSF47203">
    <property type="entry name" value="Acyl-CoA dehydrogenase C-terminal domain-like"/>
    <property type="match status" value="1"/>
</dbReference>
<evidence type="ECO:0000256" key="4">
    <source>
        <dbReference type="ARBA" id="ARBA00022827"/>
    </source>
</evidence>
<reference evidence="11 12" key="1">
    <citation type="submission" date="2024-01" db="EMBL/GenBank/DDBJ databases">
        <title>Multi-omics insights into the function and evolution of sodium benzoate biodegradation pathways in Benzoatithermus flavus gen. nov., sp. nov. from hot spring.</title>
        <authorList>
            <person name="Hu C.-J."/>
            <person name="Li W.-J."/>
        </authorList>
    </citation>
    <scope>NUCLEOTIDE SEQUENCE [LARGE SCALE GENOMIC DNA]</scope>
    <source>
        <strain evidence="11 12">SYSU G07066</strain>
    </source>
</reference>
<feature type="domain" description="Acetyl-CoA dehydrogenase-like C-terminal" evidence="10">
    <location>
        <begin position="469"/>
        <end position="594"/>
    </location>
</feature>
<evidence type="ECO:0000259" key="9">
    <source>
        <dbReference type="Pfam" id="PF02771"/>
    </source>
</evidence>
<keyword evidence="5 6" id="KW-0560">Oxidoreductase</keyword>
<dbReference type="Gene3D" id="2.40.110.10">
    <property type="entry name" value="Butyryl-CoA Dehydrogenase, subunit A, domain 2"/>
    <property type="match status" value="1"/>
</dbReference>
<accession>A0ABU8XZQ0</accession>
<evidence type="ECO:0000313" key="12">
    <source>
        <dbReference type="Proteomes" id="UP001375743"/>
    </source>
</evidence>
<keyword evidence="3 6" id="KW-0285">Flavoprotein</keyword>
<dbReference type="Pfam" id="PF00441">
    <property type="entry name" value="Acyl-CoA_dh_1"/>
    <property type="match status" value="1"/>
</dbReference>
<dbReference type="Pfam" id="PF02771">
    <property type="entry name" value="Acyl-CoA_dh_N"/>
    <property type="match status" value="1"/>
</dbReference>
<gene>
    <name evidence="11" type="ORF">U1T56_22510</name>
</gene>
<dbReference type="EMBL" id="JBBLZC010000038">
    <property type="protein sequence ID" value="MEK0085938.1"/>
    <property type="molecule type" value="Genomic_DNA"/>
</dbReference>
<evidence type="ECO:0000256" key="5">
    <source>
        <dbReference type="ARBA" id="ARBA00023002"/>
    </source>
</evidence>
<dbReference type="InterPro" id="IPR025878">
    <property type="entry name" value="Acyl-CoA_dh-like_C_dom"/>
</dbReference>
<evidence type="ECO:0000259" key="8">
    <source>
        <dbReference type="Pfam" id="PF02770"/>
    </source>
</evidence>
<evidence type="ECO:0000256" key="2">
    <source>
        <dbReference type="ARBA" id="ARBA00009347"/>
    </source>
</evidence>
<dbReference type="InterPro" id="IPR013786">
    <property type="entry name" value="AcylCoA_DH/ox_N"/>
</dbReference>
<feature type="domain" description="Acyl-CoA oxidase/dehydrogenase middle" evidence="8">
    <location>
        <begin position="162"/>
        <end position="274"/>
    </location>
</feature>
<dbReference type="RefSeq" id="WP_418161784.1">
    <property type="nucleotide sequence ID" value="NZ_JBBLZC010000038.1"/>
</dbReference>
<dbReference type="InterPro" id="IPR009075">
    <property type="entry name" value="AcylCo_DH/oxidase_C"/>
</dbReference>
<protein>
    <submittedName>
        <fullName evidence="11">Acyl-CoA dehydrogenase C-terminal domain-containing protein</fullName>
    </submittedName>
</protein>
<comment type="caution">
    <text evidence="11">The sequence shown here is derived from an EMBL/GenBank/DDBJ whole genome shotgun (WGS) entry which is preliminary data.</text>
</comment>
<dbReference type="Proteomes" id="UP001375743">
    <property type="component" value="Unassembled WGS sequence"/>
</dbReference>
<comment type="similarity">
    <text evidence="2 6">Belongs to the acyl-CoA dehydrogenase family.</text>
</comment>
<dbReference type="InterPro" id="IPR009100">
    <property type="entry name" value="AcylCoA_DH/oxidase_NM_dom_sf"/>
</dbReference>
<sequence>MHGYSTPLRDMRFVLHELLGAERLSGLPGYADATPETIDAVLEEAAKLAENVLAPLNRSGDEEGCVYENGVVRTPRGFKEAYARFREGGWTGVSAAPEHGGQGLPKLVNFVLEEMFSSANFAFAIYPGLSQGAYNAIQLHAEEGLQRIYLPKLADGSWSGTMCLTEPQCGTDLGLIHTRAVPAEDGSYRLTGTKIFISAGEHDLTSNIVHLVLARLPDAPTGTRGISLFVVPKFLPVRRNGGWEAGARNGVRCAGIEHKMGIKASSTCTMQFEDAVGWLVGEPHKGMRAMFTMMNGARLAVGLQGLAAAEAAYQKARAYARERLQGRSLKGAAMPGEPADPIIVHPDVRRNLLTIKAFVEGARALAYWVGYHLDLQARHPDPAERAAADDLAALMTPIVKAFLTDQGFTATNLAMQVFGGHGYIRETGVEQHVRDVRIAQIYEGANGIQALDLVGRKLGQNTGRLLRRFFHPMAAFLEEHGKDPTLAELLAPLARAFGRLQQATVLIAQKGLKDPEEAAAAASDYLQLFGYVALGWMWARMAVVAREKLPRANGEASFYDAKLQTAHFYMQRTLPHATAHFAALAAGKDSLMVLPADAF</sequence>
<keyword evidence="12" id="KW-1185">Reference proteome</keyword>
<dbReference type="InterPro" id="IPR036250">
    <property type="entry name" value="AcylCo_DH-like_C"/>
</dbReference>
<dbReference type="Gene3D" id="1.20.140.10">
    <property type="entry name" value="Butyryl-CoA Dehydrogenase, subunit A, domain 3"/>
    <property type="match status" value="1"/>
</dbReference>
<feature type="domain" description="Acyl-CoA dehydrogenase/oxidase C-terminal" evidence="7">
    <location>
        <begin position="285"/>
        <end position="453"/>
    </location>
</feature>
<dbReference type="SUPFAM" id="SSF56645">
    <property type="entry name" value="Acyl-CoA dehydrogenase NM domain-like"/>
    <property type="match status" value="1"/>
</dbReference>
<evidence type="ECO:0000259" key="10">
    <source>
        <dbReference type="Pfam" id="PF12806"/>
    </source>
</evidence>
<dbReference type="PANTHER" id="PTHR42803">
    <property type="entry name" value="ACYL-COA DEHYDROGENASE"/>
    <property type="match status" value="1"/>
</dbReference>
<dbReference type="InterPro" id="IPR046373">
    <property type="entry name" value="Acyl-CoA_Oxase/DH_mid-dom_sf"/>
</dbReference>
<evidence type="ECO:0000313" key="11">
    <source>
        <dbReference type="EMBL" id="MEK0085938.1"/>
    </source>
</evidence>